<dbReference type="Proteomes" id="UP000663864">
    <property type="component" value="Unassembled WGS sequence"/>
</dbReference>
<feature type="transmembrane region" description="Helical" evidence="1">
    <location>
        <begin position="94"/>
        <end position="116"/>
    </location>
</feature>
<reference evidence="2" key="1">
    <citation type="submission" date="2021-02" db="EMBL/GenBank/DDBJ databases">
        <authorList>
            <person name="Nowell W R."/>
        </authorList>
    </citation>
    <scope>NUCLEOTIDE SEQUENCE</scope>
</reference>
<sequence>MKLNPPSSTKIEKNFVPIAIDLQSKKLNDNDESIDNDEEEMLTKMMSSQMYLTRLDLLKHLEKISTNEKEVLAIYLATLRSSHHSITHVHNNPISLFFFEIFYLFYLQNLVLFYHLMINKFENPKRVRYSAIIQDNQYIKELSLLKDKQTTDISTSTTLRYFYYFSNAI</sequence>
<protein>
    <submittedName>
        <fullName evidence="2">Uncharacterized protein</fullName>
    </submittedName>
</protein>
<evidence type="ECO:0000256" key="1">
    <source>
        <dbReference type="SAM" id="Phobius"/>
    </source>
</evidence>
<keyword evidence="1" id="KW-0812">Transmembrane</keyword>
<proteinExistence type="predicted"/>
<keyword evidence="1" id="KW-1133">Transmembrane helix</keyword>
<comment type="caution">
    <text evidence="2">The sequence shown here is derived from an EMBL/GenBank/DDBJ whole genome shotgun (WGS) entry which is preliminary data.</text>
</comment>
<evidence type="ECO:0000313" key="3">
    <source>
        <dbReference type="Proteomes" id="UP000663864"/>
    </source>
</evidence>
<evidence type="ECO:0000313" key="2">
    <source>
        <dbReference type="EMBL" id="CAF1282089.1"/>
    </source>
</evidence>
<name>A0A815CM00_9BILA</name>
<dbReference type="AlphaFoldDB" id="A0A815CM00"/>
<accession>A0A815CM00</accession>
<keyword evidence="1" id="KW-0472">Membrane</keyword>
<dbReference type="EMBL" id="CAJNOT010002080">
    <property type="protein sequence ID" value="CAF1282089.1"/>
    <property type="molecule type" value="Genomic_DNA"/>
</dbReference>
<gene>
    <name evidence="2" type="ORF">ZHD862_LOCUS26988</name>
</gene>
<organism evidence="2 3">
    <name type="scientific">Rotaria sordida</name>
    <dbReference type="NCBI Taxonomy" id="392033"/>
    <lineage>
        <taxon>Eukaryota</taxon>
        <taxon>Metazoa</taxon>
        <taxon>Spiralia</taxon>
        <taxon>Gnathifera</taxon>
        <taxon>Rotifera</taxon>
        <taxon>Eurotatoria</taxon>
        <taxon>Bdelloidea</taxon>
        <taxon>Philodinida</taxon>
        <taxon>Philodinidae</taxon>
        <taxon>Rotaria</taxon>
    </lineage>
</organism>